<dbReference type="HOGENOM" id="CLU_153744_0_0_11"/>
<accession>Q8FP09</accession>
<dbReference type="STRING" id="196164.gene:10742412"/>
<dbReference type="EMBL" id="BA000035">
    <property type="protein sequence ID" value="BAC18794.1"/>
    <property type="molecule type" value="Genomic_DNA"/>
</dbReference>
<dbReference type="eggNOG" id="ENOG5031JG8">
    <property type="taxonomic scope" value="Bacteria"/>
</dbReference>
<evidence type="ECO:0000313" key="1">
    <source>
        <dbReference type="EMBL" id="BAC18794.1"/>
    </source>
</evidence>
<evidence type="ECO:0000313" key="2">
    <source>
        <dbReference type="Proteomes" id="UP000001409"/>
    </source>
</evidence>
<organism evidence="1 2">
    <name type="scientific">Corynebacterium efficiens (strain DSM 44549 / YS-314 / AJ 12310 / JCM 11189 / NBRC 100395)</name>
    <dbReference type="NCBI Taxonomy" id="196164"/>
    <lineage>
        <taxon>Bacteria</taxon>
        <taxon>Bacillati</taxon>
        <taxon>Actinomycetota</taxon>
        <taxon>Actinomycetes</taxon>
        <taxon>Mycobacteriales</taxon>
        <taxon>Corynebacteriaceae</taxon>
        <taxon>Corynebacterium</taxon>
    </lineage>
</organism>
<dbReference type="KEGG" id="cef:CE1984"/>
<keyword evidence="2" id="KW-1185">Reference proteome</keyword>
<protein>
    <submittedName>
        <fullName evidence="1">Uncharacterized protein</fullName>
    </submittedName>
</protein>
<reference evidence="1 2" key="1">
    <citation type="journal article" date="2003" name="Genome Res.">
        <title>Comparative complete genome sequence analysis of the amino acid replacements responsible for the thermostability of Corynebacterium efficiens.</title>
        <authorList>
            <person name="Nishio Y."/>
            <person name="Nakamura Y."/>
            <person name="Kawarabayasi Y."/>
            <person name="Usuda Y."/>
            <person name="Kimura E."/>
            <person name="Sugimoto S."/>
            <person name="Matsui K."/>
            <person name="Yamagishi A."/>
            <person name="Kikuchi H."/>
            <person name="Ikeo K."/>
            <person name="Gojobori T."/>
        </authorList>
    </citation>
    <scope>NUCLEOTIDE SEQUENCE [LARGE SCALE GENOMIC DNA]</scope>
    <source>
        <strain evidence="2">DSM 44549 / YS-314 / AJ 12310 / JCM 11189 / NBRC 100395</strain>
    </source>
</reference>
<sequence>MDTEGTVHAIQVIGYCVVMPKIQFDVLVPDSDSIDLAGRFTAVSDLLRDKGLLSSALVVHDPEPAVADGVEEQLRQTYRDEHEDNDLEDASVNRYLIEVDGVKGSVNQITMILARLLTPPAELPKDAFLLEQELAYEVPATYPWSVEIIR</sequence>
<dbReference type="Proteomes" id="UP000001409">
    <property type="component" value="Chromosome"/>
</dbReference>
<name>Q8FP09_COREF</name>
<proteinExistence type="predicted"/>
<dbReference type="AlphaFoldDB" id="Q8FP09"/>